<dbReference type="Gene3D" id="3.40.50.10130">
    <property type="match status" value="1"/>
</dbReference>
<evidence type="ECO:0000259" key="10">
    <source>
        <dbReference type="SMART" id="SM00891"/>
    </source>
</evidence>
<dbReference type="SUPFAM" id="SSF52980">
    <property type="entry name" value="Restriction endonuclease-like"/>
    <property type="match status" value="1"/>
</dbReference>
<dbReference type="InterPro" id="IPR047520">
    <property type="entry name" value="XPF_nuclease"/>
</dbReference>
<keyword evidence="4" id="KW-0255">Endonuclease</keyword>
<protein>
    <recommendedName>
        <fullName evidence="10">ERCC4 domain-containing protein</fullName>
    </recommendedName>
</protein>
<evidence type="ECO:0000256" key="3">
    <source>
        <dbReference type="ARBA" id="ARBA00022722"/>
    </source>
</evidence>
<sequence>MPPPLNCLDISTQEVQEAISSGGRSSHHGTYANGMLPLSVDTRTGRGKQTTKNTIRRDIAVDVREFRSALPSILHQGGMRLAPVTLIVGDFVLSPVHCVERKSISDLFGSFASGRLYTQAEAMTKYYKCPCLLIDFDPSKSFCLQNSNELGGEIRVDSVCSKMAILTMHFPKLRILWSRGPHQTLAIFKTLKMKHEEVNIEKSISVGNNESLDGLMETSDVVGGGSTVNSGVENNTNSNKDEENEINEAARDMLLRLPGINVNNARKLMAVCDSIAELTELPRDDLKKLLGPVTGQKLFTFLNQKLAAS</sequence>
<proteinExistence type="inferred from homology"/>
<dbReference type="InterPro" id="IPR010994">
    <property type="entry name" value="RuvA_2-like"/>
</dbReference>
<dbReference type="GO" id="GO:1901255">
    <property type="term" value="P:nucleotide-excision repair involved in interstrand cross-link repair"/>
    <property type="evidence" value="ECO:0007669"/>
    <property type="project" value="TreeGrafter"/>
</dbReference>
<feature type="domain" description="ERCC4" evidence="10">
    <location>
        <begin position="58"/>
        <end position="138"/>
    </location>
</feature>
<keyword evidence="8" id="KW-0234">DNA repair</keyword>
<evidence type="ECO:0000313" key="11">
    <source>
        <dbReference type="EMBL" id="CAD8418226.1"/>
    </source>
</evidence>
<dbReference type="SMART" id="SM00891">
    <property type="entry name" value="ERCC4"/>
    <property type="match status" value="1"/>
</dbReference>
<comment type="subcellular location">
    <subcellularLocation>
        <location evidence="1">Nucleus</location>
    </subcellularLocation>
</comment>
<organism evidence="11">
    <name type="scientific">Proboscia inermis</name>
    <dbReference type="NCBI Taxonomy" id="420281"/>
    <lineage>
        <taxon>Eukaryota</taxon>
        <taxon>Sar</taxon>
        <taxon>Stramenopiles</taxon>
        <taxon>Ochrophyta</taxon>
        <taxon>Bacillariophyta</taxon>
        <taxon>Coscinodiscophyceae</taxon>
        <taxon>Rhizosoleniophycidae</taxon>
        <taxon>Rhizosoleniales</taxon>
        <taxon>Rhizosoleniaceae</taxon>
        <taxon>Proboscia</taxon>
    </lineage>
</organism>
<dbReference type="InterPro" id="IPR011335">
    <property type="entry name" value="Restrct_endonuc-II-like"/>
</dbReference>
<dbReference type="EMBL" id="HBEL01030771">
    <property type="protein sequence ID" value="CAD8418226.1"/>
    <property type="molecule type" value="Transcribed_RNA"/>
</dbReference>
<dbReference type="GO" id="GO:0003697">
    <property type="term" value="F:single-stranded DNA binding"/>
    <property type="evidence" value="ECO:0007669"/>
    <property type="project" value="TreeGrafter"/>
</dbReference>
<dbReference type="FunFam" id="3.40.50.10130:FF:000002">
    <property type="entry name" value="DNA repair endonuclease XPF"/>
    <property type="match status" value="1"/>
</dbReference>
<keyword evidence="7" id="KW-0238">DNA-binding</keyword>
<dbReference type="GO" id="GO:0000724">
    <property type="term" value="P:double-strand break repair via homologous recombination"/>
    <property type="evidence" value="ECO:0007669"/>
    <property type="project" value="TreeGrafter"/>
</dbReference>
<evidence type="ECO:0000256" key="6">
    <source>
        <dbReference type="ARBA" id="ARBA00022801"/>
    </source>
</evidence>
<dbReference type="GO" id="GO:0003684">
    <property type="term" value="F:damaged DNA binding"/>
    <property type="evidence" value="ECO:0007669"/>
    <property type="project" value="TreeGrafter"/>
</dbReference>
<dbReference type="AlphaFoldDB" id="A0A7S0GHP4"/>
<reference evidence="11" key="1">
    <citation type="submission" date="2021-01" db="EMBL/GenBank/DDBJ databases">
        <authorList>
            <person name="Corre E."/>
            <person name="Pelletier E."/>
            <person name="Niang G."/>
            <person name="Scheremetjew M."/>
            <person name="Finn R."/>
            <person name="Kale V."/>
            <person name="Holt S."/>
            <person name="Cochrane G."/>
            <person name="Meng A."/>
            <person name="Brown T."/>
            <person name="Cohen L."/>
        </authorList>
    </citation>
    <scope>NUCLEOTIDE SEQUENCE</scope>
    <source>
        <strain evidence="11">CCAP1064/1</strain>
    </source>
</reference>
<evidence type="ECO:0000256" key="4">
    <source>
        <dbReference type="ARBA" id="ARBA00022759"/>
    </source>
</evidence>
<keyword evidence="5" id="KW-0227">DNA damage</keyword>
<evidence type="ECO:0000256" key="2">
    <source>
        <dbReference type="ARBA" id="ARBA00010015"/>
    </source>
</evidence>
<dbReference type="SUPFAM" id="SSF47781">
    <property type="entry name" value="RuvA domain 2-like"/>
    <property type="match status" value="1"/>
</dbReference>
<keyword evidence="6" id="KW-0378">Hydrolase</keyword>
<evidence type="ECO:0000256" key="5">
    <source>
        <dbReference type="ARBA" id="ARBA00022763"/>
    </source>
</evidence>
<evidence type="ECO:0000256" key="9">
    <source>
        <dbReference type="ARBA" id="ARBA00023242"/>
    </source>
</evidence>
<accession>A0A7S0GHP4</accession>
<keyword evidence="3" id="KW-0540">Nuclease</keyword>
<dbReference type="PANTHER" id="PTHR10150:SF0">
    <property type="entry name" value="DNA REPAIR ENDONUCLEASE XPF"/>
    <property type="match status" value="1"/>
</dbReference>
<dbReference type="Gene3D" id="1.10.150.20">
    <property type="entry name" value="5' to 3' exonuclease, C-terminal subdomain"/>
    <property type="match status" value="1"/>
</dbReference>
<dbReference type="GO" id="GO:0000712">
    <property type="term" value="P:resolution of meiotic recombination intermediates"/>
    <property type="evidence" value="ECO:0007669"/>
    <property type="project" value="TreeGrafter"/>
</dbReference>
<evidence type="ECO:0000256" key="8">
    <source>
        <dbReference type="ARBA" id="ARBA00023204"/>
    </source>
</evidence>
<dbReference type="InterPro" id="IPR006166">
    <property type="entry name" value="ERCC4_domain"/>
</dbReference>
<dbReference type="Pfam" id="PF02732">
    <property type="entry name" value="ERCC4"/>
    <property type="match status" value="1"/>
</dbReference>
<evidence type="ECO:0000256" key="1">
    <source>
        <dbReference type="ARBA" id="ARBA00004123"/>
    </source>
</evidence>
<dbReference type="GO" id="GO:0000110">
    <property type="term" value="C:nucleotide-excision repair factor 1 complex"/>
    <property type="evidence" value="ECO:0007669"/>
    <property type="project" value="TreeGrafter"/>
</dbReference>
<gene>
    <name evidence="11" type="ORF">PINE0816_LOCUS14361</name>
</gene>
<dbReference type="PANTHER" id="PTHR10150">
    <property type="entry name" value="DNA REPAIR ENDONUCLEASE XPF"/>
    <property type="match status" value="1"/>
</dbReference>
<name>A0A7S0GHP4_9STRA</name>
<evidence type="ECO:0000256" key="7">
    <source>
        <dbReference type="ARBA" id="ARBA00023125"/>
    </source>
</evidence>
<comment type="similarity">
    <text evidence="2">Belongs to the XPF family.</text>
</comment>
<keyword evidence="9" id="KW-0539">Nucleus</keyword>
<dbReference type="CDD" id="cd20078">
    <property type="entry name" value="XPF_nuclease_XPF_euk"/>
    <property type="match status" value="1"/>
</dbReference>
<dbReference type="GO" id="GO:0000014">
    <property type="term" value="F:single-stranded DNA endodeoxyribonuclease activity"/>
    <property type="evidence" value="ECO:0007669"/>
    <property type="project" value="TreeGrafter"/>
</dbReference>